<dbReference type="GO" id="GO:0009897">
    <property type="term" value="C:external side of plasma membrane"/>
    <property type="evidence" value="ECO:0000318"/>
    <property type="project" value="GO_Central"/>
</dbReference>
<feature type="domain" description="C-type lectin" evidence="14">
    <location>
        <begin position="32"/>
        <end position="171"/>
    </location>
</feature>
<dbReference type="Proteomes" id="UP000008144">
    <property type="component" value="Chromosome 3"/>
</dbReference>
<dbReference type="InterPro" id="IPR000742">
    <property type="entry name" value="EGF"/>
</dbReference>
<dbReference type="SMART" id="SM00034">
    <property type="entry name" value="CLECT"/>
    <property type="match status" value="1"/>
</dbReference>
<dbReference type="InterPro" id="IPR016187">
    <property type="entry name" value="CTDL_fold"/>
</dbReference>
<keyword evidence="9" id="KW-1015">Disulfide bond</keyword>
<dbReference type="PROSITE" id="PS50026">
    <property type="entry name" value="EGF_3"/>
    <property type="match status" value="1"/>
</dbReference>
<evidence type="ECO:0000256" key="5">
    <source>
        <dbReference type="ARBA" id="ARBA00022536"/>
    </source>
</evidence>
<keyword evidence="7" id="KW-0677">Repeat</keyword>
<dbReference type="InterPro" id="IPR050111">
    <property type="entry name" value="C-type_lectin/snaclec_domain"/>
</dbReference>
<evidence type="ECO:0008006" key="17">
    <source>
        <dbReference type="Google" id="ProtNLM"/>
    </source>
</evidence>
<evidence type="ECO:0000256" key="9">
    <source>
        <dbReference type="ARBA" id="ARBA00023157"/>
    </source>
</evidence>
<keyword evidence="6 12" id="KW-0732">Signal</keyword>
<dbReference type="Gene3D" id="3.10.100.10">
    <property type="entry name" value="Mannose-Binding Protein A, subunit A"/>
    <property type="match status" value="1"/>
</dbReference>
<dbReference type="CDD" id="cd00054">
    <property type="entry name" value="EGF_CA"/>
    <property type="match status" value="1"/>
</dbReference>
<evidence type="ECO:0000256" key="12">
    <source>
        <dbReference type="SAM" id="SignalP"/>
    </source>
</evidence>
<evidence type="ECO:0000256" key="3">
    <source>
        <dbReference type="ARBA" id="ARBA00022490"/>
    </source>
</evidence>
<dbReference type="AlphaFoldDB" id="F6Y4B4"/>
<accession>F6Y4B4</accession>
<feature type="domain" description="EGF-like" evidence="13">
    <location>
        <begin position="171"/>
        <end position="203"/>
    </location>
</feature>
<evidence type="ECO:0000256" key="8">
    <source>
        <dbReference type="ARBA" id="ARBA00022837"/>
    </source>
</evidence>
<dbReference type="GO" id="GO:0005737">
    <property type="term" value="C:cytoplasm"/>
    <property type="evidence" value="ECO:0007669"/>
    <property type="project" value="UniProtKB-SubCell"/>
</dbReference>
<dbReference type="InParanoid" id="F6Y4B4"/>
<dbReference type="InterPro" id="IPR001304">
    <property type="entry name" value="C-type_lectin-like"/>
</dbReference>
<evidence type="ECO:0000313" key="15">
    <source>
        <dbReference type="Ensembl" id="ENSCINP00000023426.1"/>
    </source>
</evidence>
<dbReference type="EMBL" id="EAAA01001816">
    <property type="status" value="NOT_ANNOTATED_CDS"/>
    <property type="molecule type" value="Genomic_DNA"/>
</dbReference>
<dbReference type="PROSITE" id="PS50041">
    <property type="entry name" value="C_TYPE_LECTIN_2"/>
    <property type="match status" value="1"/>
</dbReference>
<feature type="chain" id="PRO_5003345710" description="C-type lectin domain-containing protein" evidence="12">
    <location>
        <begin position="26"/>
        <end position="203"/>
    </location>
</feature>
<dbReference type="CDD" id="cd00037">
    <property type="entry name" value="CLECT"/>
    <property type="match status" value="1"/>
</dbReference>
<dbReference type="GO" id="GO:0038187">
    <property type="term" value="F:pattern recognition receptor activity"/>
    <property type="evidence" value="ECO:0000318"/>
    <property type="project" value="GO_Central"/>
</dbReference>
<dbReference type="PANTHER" id="PTHR22803">
    <property type="entry name" value="MANNOSE, PHOSPHOLIPASE, LECTIN RECEPTOR RELATED"/>
    <property type="match status" value="1"/>
</dbReference>
<evidence type="ECO:0000313" key="16">
    <source>
        <dbReference type="Proteomes" id="UP000008144"/>
    </source>
</evidence>
<evidence type="ECO:0000256" key="11">
    <source>
        <dbReference type="PROSITE-ProRule" id="PRU00076"/>
    </source>
</evidence>
<keyword evidence="16" id="KW-1185">Reference proteome</keyword>
<dbReference type="GO" id="GO:0006955">
    <property type="term" value="P:immune response"/>
    <property type="evidence" value="ECO:0000318"/>
    <property type="project" value="GO_Central"/>
</dbReference>
<evidence type="ECO:0000256" key="10">
    <source>
        <dbReference type="ARBA" id="ARBA00023180"/>
    </source>
</evidence>
<dbReference type="SUPFAM" id="SSF56436">
    <property type="entry name" value="C-type lectin-like"/>
    <property type="match status" value="1"/>
</dbReference>
<evidence type="ECO:0000256" key="4">
    <source>
        <dbReference type="ARBA" id="ARBA00022525"/>
    </source>
</evidence>
<protein>
    <recommendedName>
        <fullName evidence="17">C-type lectin domain-containing protein</fullName>
    </recommendedName>
</protein>
<evidence type="ECO:0000256" key="7">
    <source>
        <dbReference type="ARBA" id="ARBA00022737"/>
    </source>
</evidence>
<dbReference type="Pfam" id="PF00059">
    <property type="entry name" value="Lectin_C"/>
    <property type="match status" value="1"/>
</dbReference>
<evidence type="ECO:0000259" key="13">
    <source>
        <dbReference type="PROSITE" id="PS50026"/>
    </source>
</evidence>
<dbReference type="FunFam" id="2.10.25.10:FF:000425">
    <property type="entry name" value="Eyes shut homolog"/>
    <property type="match status" value="1"/>
</dbReference>
<dbReference type="GO" id="GO:0030246">
    <property type="term" value="F:carbohydrate binding"/>
    <property type="evidence" value="ECO:0000318"/>
    <property type="project" value="GO_Central"/>
</dbReference>
<dbReference type="HOGENOM" id="CLU_1113467_0_0_1"/>
<dbReference type="Pfam" id="PF00008">
    <property type="entry name" value="EGF"/>
    <property type="match status" value="1"/>
</dbReference>
<dbReference type="GO" id="GO:0005576">
    <property type="term" value="C:extracellular region"/>
    <property type="evidence" value="ECO:0007669"/>
    <property type="project" value="UniProtKB-SubCell"/>
</dbReference>
<dbReference type="Gene3D" id="2.10.25.10">
    <property type="entry name" value="Laminin"/>
    <property type="match status" value="1"/>
</dbReference>
<keyword evidence="10" id="KW-0325">Glycoprotein</keyword>
<reference evidence="16" key="1">
    <citation type="journal article" date="2002" name="Science">
        <title>The draft genome of Ciona intestinalis: insights into chordate and vertebrate origins.</title>
        <authorList>
            <person name="Dehal P."/>
            <person name="Satou Y."/>
            <person name="Campbell R.K."/>
            <person name="Chapman J."/>
            <person name="Degnan B."/>
            <person name="De Tomaso A."/>
            <person name="Davidson B."/>
            <person name="Di Gregorio A."/>
            <person name="Gelpke M."/>
            <person name="Goodstein D.M."/>
            <person name="Harafuji N."/>
            <person name="Hastings K.E."/>
            <person name="Ho I."/>
            <person name="Hotta K."/>
            <person name="Huang W."/>
            <person name="Kawashima T."/>
            <person name="Lemaire P."/>
            <person name="Martinez D."/>
            <person name="Meinertzhagen I.A."/>
            <person name="Necula S."/>
            <person name="Nonaka M."/>
            <person name="Putnam N."/>
            <person name="Rash S."/>
            <person name="Saiga H."/>
            <person name="Satake M."/>
            <person name="Terry A."/>
            <person name="Yamada L."/>
            <person name="Wang H.G."/>
            <person name="Awazu S."/>
            <person name="Azumi K."/>
            <person name="Boore J."/>
            <person name="Branno M."/>
            <person name="Chin-Bow S."/>
            <person name="DeSantis R."/>
            <person name="Doyle S."/>
            <person name="Francino P."/>
            <person name="Keys D.N."/>
            <person name="Haga S."/>
            <person name="Hayashi H."/>
            <person name="Hino K."/>
            <person name="Imai K.S."/>
            <person name="Inaba K."/>
            <person name="Kano S."/>
            <person name="Kobayashi K."/>
            <person name="Kobayashi M."/>
            <person name="Lee B.I."/>
            <person name="Makabe K.W."/>
            <person name="Manohar C."/>
            <person name="Matassi G."/>
            <person name="Medina M."/>
            <person name="Mochizuki Y."/>
            <person name="Mount S."/>
            <person name="Morishita T."/>
            <person name="Miura S."/>
            <person name="Nakayama A."/>
            <person name="Nishizaka S."/>
            <person name="Nomoto H."/>
            <person name="Ohta F."/>
            <person name="Oishi K."/>
            <person name="Rigoutsos I."/>
            <person name="Sano M."/>
            <person name="Sasaki A."/>
            <person name="Sasakura Y."/>
            <person name="Shoguchi E."/>
            <person name="Shin-i T."/>
            <person name="Spagnuolo A."/>
            <person name="Stainier D."/>
            <person name="Suzuki M.M."/>
            <person name="Tassy O."/>
            <person name="Takatori N."/>
            <person name="Tokuoka M."/>
            <person name="Yagi K."/>
            <person name="Yoshizaki F."/>
            <person name="Wada S."/>
            <person name="Zhang C."/>
            <person name="Hyatt P.D."/>
            <person name="Larimer F."/>
            <person name="Detter C."/>
            <person name="Doggett N."/>
            <person name="Glavina T."/>
            <person name="Hawkins T."/>
            <person name="Richardson P."/>
            <person name="Lucas S."/>
            <person name="Kohara Y."/>
            <person name="Levine M."/>
            <person name="Satoh N."/>
            <person name="Rokhsar D.S."/>
        </authorList>
    </citation>
    <scope>NUCLEOTIDE SEQUENCE [LARGE SCALE GENOMIC DNA]</scope>
</reference>
<evidence type="ECO:0000256" key="1">
    <source>
        <dbReference type="ARBA" id="ARBA00004496"/>
    </source>
</evidence>
<reference evidence="15" key="3">
    <citation type="submission" date="2025-08" db="UniProtKB">
        <authorList>
            <consortium name="Ensembl"/>
        </authorList>
    </citation>
    <scope>IDENTIFICATION</scope>
</reference>
<keyword evidence="3" id="KW-0963">Cytoplasm</keyword>
<name>F6Y4B4_CIOIN</name>
<keyword evidence="8" id="KW-0106">Calcium</keyword>
<dbReference type="Ensembl" id="ENSCINT00000023672.1">
    <property type="protein sequence ID" value="ENSCINP00000023426.1"/>
    <property type="gene ID" value="ENSCING00000012581.1"/>
</dbReference>
<evidence type="ECO:0000259" key="14">
    <source>
        <dbReference type="PROSITE" id="PS50041"/>
    </source>
</evidence>
<evidence type="ECO:0000256" key="2">
    <source>
        <dbReference type="ARBA" id="ARBA00004613"/>
    </source>
</evidence>
<keyword evidence="4" id="KW-0964">Secreted</keyword>
<reference evidence="15" key="2">
    <citation type="journal article" date="2008" name="Genome Biol.">
        <title>Improved genome assembly and evidence-based global gene model set for the chordate Ciona intestinalis: new insight into intron and operon populations.</title>
        <authorList>
            <person name="Satou Y."/>
            <person name="Mineta K."/>
            <person name="Ogasawara M."/>
            <person name="Sasakura Y."/>
            <person name="Shoguchi E."/>
            <person name="Ueno K."/>
            <person name="Yamada L."/>
            <person name="Matsumoto J."/>
            <person name="Wasserscheid J."/>
            <person name="Dewar K."/>
            <person name="Wiley G.B."/>
            <person name="Macmil S.L."/>
            <person name="Roe B.A."/>
            <person name="Zeller R.W."/>
            <person name="Hastings K.E."/>
            <person name="Lemaire P."/>
            <person name="Lindquist E."/>
            <person name="Endo T."/>
            <person name="Hotta K."/>
            <person name="Inaba K."/>
        </authorList>
    </citation>
    <scope>NUCLEOTIDE SEQUENCE [LARGE SCALE GENOMIC DNA]</scope>
    <source>
        <strain evidence="15">wild type</strain>
    </source>
</reference>
<dbReference type="SUPFAM" id="SSF57196">
    <property type="entry name" value="EGF/Laminin"/>
    <property type="match status" value="1"/>
</dbReference>
<organism evidence="15 16">
    <name type="scientific">Ciona intestinalis</name>
    <name type="common">Transparent sea squirt</name>
    <name type="synonym">Ascidia intestinalis</name>
    <dbReference type="NCBI Taxonomy" id="7719"/>
    <lineage>
        <taxon>Eukaryota</taxon>
        <taxon>Metazoa</taxon>
        <taxon>Chordata</taxon>
        <taxon>Tunicata</taxon>
        <taxon>Ascidiacea</taxon>
        <taxon>Phlebobranchia</taxon>
        <taxon>Cionidae</taxon>
        <taxon>Ciona</taxon>
    </lineage>
</organism>
<evidence type="ECO:0000256" key="6">
    <source>
        <dbReference type="ARBA" id="ARBA00022729"/>
    </source>
</evidence>
<dbReference type="InterPro" id="IPR016186">
    <property type="entry name" value="C-type_lectin-like/link_sf"/>
</dbReference>
<feature type="signal peptide" evidence="12">
    <location>
        <begin position="1"/>
        <end position="25"/>
    </location>
</feature>
<dbReference type="GeneTree" id="ENSGT00940000175088"/>
<sequence>MIHPRSSVFCSVLICVLIAVQSTKSQVNRAVYNGSEILFFNTRKTYDASQTACQLISGDLVIIRNKALQDIITPYLDSNLPYWIGPWATGYWIGGRRQATVTDWKWRDGTPLPQPGSVDIYQNWIGVEPNGALGTTWCAAMTPFNYINPFNNIKGGWSDDDCTRTKYYICQRDLCAVRPCQNNGTCVAMETIYRCDCPPGYIG</sequence>
<reference evidence="15" key="4">
    <citation type="submission" date="2025-09" db="UniProtKB">
        <authorList>
            <consortium name="Ensembl"/>
        </authorList>
    </citation>
    <scope>IDENTIFICATION</scope>
</reference>
<keyword evidence="5 11" id="KW-0245">EGF-like domain</keyword>
<comment type="caution">
    <text evidence="11">Lacks conserved residue(s) required for the propagation of feature annotation.</text>
</comment>
<comment type="subcellular location">
    <subcellularLocation>
        <location evidence="1">Cytoplasm</location>
    </subcellularLocation>
    <subcellularLocation>
        <location evidence="2">Secreted</location>
    </subcellularLocation>
</comment>
<proteinExistence type="predicted"/>